<comment type="caution">
    <text evidence="2">The sequence shown here is derived from an EMBL/GenBank/DDBJ whole genome shotgun (WGS) entry which is preliminary data.</text>
</comment>
<feature type="domain" description="Reverse transcriptase" evidence="1">
    <location>
        <begin position="192"/>
        <end position="444"/>
    </location>
</feature>
<sequence length="656" mass="75519">MISSQSFPPWYNTALKKVLKEKQKFYNKYRIYGNASDNNTFSLLRKRAKVLEQQCYSAYLDKAENSIIENLKMFWTFLKSNKKGTNSLPANLTYEGQSASSGEKICELFASYFQSTFLPGSNPSASTSTTQRSFKEPSLHAIGDIEIKDDCIFALLKSLDLTKRAGPDLMSPIFIVNCAKSLARPLAILFRRSVSEGTVPNLWKAAFITPIHKSGNKSEVKNYRPISKLCLFAKVFERIVYNQVYNTLSSLFIPEQHGFLKNRSTTSNLITFTDFLTAGMDGRGEVHAVFTDYCKAFDRIDHLILLNKLLSAGIHGNLFRWFTSYIENRTQAVVATGYCSKWNSVPSGVPQGSLLGPLLFNIFINDVSSCFLNSNFLLYADDMKIYKQIKSLNDCVLLQLDLDRFNDYCINNKLDLNISKCYSICFSRKVNVTEYTYTLKGMGLKNVDEIHDLGVTHDSKLTYETHVEQIVKKATRTLGFIMRSCSQFHNLKVAKLLYCTYVRSILEYGSQVWNPQYNIYINKIECIQRKFMRFLQYKSRTYLESYEHRCKKHHTLPLHERRNIADLVLLFKISQSKIDSPHLLSLINLRVPHRALRRPAALFTPHSTTKYRQNSYFIRAPNVFIAMADDLELDLFNTSVSSLKKRYSKRWFEAVH</sequence>
<dbReference type="EMBL" id="JBEDNZ010000019">
    <property type="protein sequence ID" value="KAL0820084.1"/>
    <property type="molecule type" value="Genomic_DNA"/>
</dbReference>
<protein>
    <recommendedName>
        <fullName evidence="1">Reverse transcriptase domain-containing protein</fullName>
    </recommendedName>
</protein>
<gene>
    <name evidence="2" type="ORF">ABMA28_006029</name>
</gene>
<name>A0ABD0SJR9_LOXSC</name>
<dbReference type="InterPro" id="IPR000477">
    <property type="entry name" value="RT_dom"/>
</dbReference>
<dbReference type="CDD" id="cd01650">
    <property type="entry name" value="RT_nLTR_like"/>
    <property type="match status" value="1"/>
</dbReference>
<evidence type="ECO:0000313" key="3">
    <source>
        <dbReference type="Proteomes" id="UP001549921"/>
    </source>
</evidence>
<dbReference type="SUPFAM" id="SSF56672">
    <property type="entry name" value="DNA/RNA polymerases"/>
    <property type="match status" value="1"/>
</dbReference>
<evidence type="ECO:0000313" key="2">
    <source>
        <dbReference type="EMBL" id="KAL0820084.1"/>
    </source>
</evidence>
<accession>A0ABD0SJR9</accession>
<dbReference type="GO" id="GO:0071897">
    <property type="term" value="P:DNA biosynthetic process"/>
    <property type="evidence" value="ECO:0007669"/>
    <property type="project" value="UniProtKB-ARBA"/>
</dbReference>
<reference evidence="2 3" key="1">
    <citation type="submission" date="2024-06" db="EMBL/GenBank/DDBJ databases">
        <title>A chromosome-level genome assembly of beet webworm, Loxostege sticticalis.</title>
        <authorList>
            <person name="Zhang Y."/>
        </authorList>
    </citation>
    <scope>NUCLEOTIDE SEQUENCE [LARGE SCALE GENOMIC DNA]</scope>
    <source>
        <strain evidence="2">AQ028</strain>
        <tissue evidence="2">Male pupae</tissue>
    </source>
</reference>
<evidence type="ECO:0000259" key="1">
    <source>
        <dbReference type="PROSITE" id="PS50878"/>
    </source>
</evidence>
<dbReference type="PROSITE" id="PS50878">
    <property type="entry name" value="RT_POL"/>
    <property type="match status" value="1"/>
</dbReference>
<organism evidence="2 3">
    <name type="scientific">Loxostege sticticalis</name>
    <name type="common">Beet webworm moth</name>
    <dbReference type="NCBI Taxonomy" id="481309"/>
    <lineage>
        <taxon>Eukaryota</taxon>
        <taxon>Metazoa</taxon>
        <taxon>Ecdysozoa</taxon>
        <taxon>Arthropoda</taxon>
        <taxon>Hexapoda</taxon>
        <taxon>Insecta</taxon>
        <taxon>Pterygota</taxon>
        <taxon>Neoptera</taxon>
        <taxon>Endopterygota</taxon>
        <taxon>Lepidoptera</taxon>
        <taxon>Glossata</taxon>
        <taxon>Ditrysia</taxon>
        <taxon>Pyraloidea</taxon>
        <taxon>Crambidae</taxon>
        <taxon>Pyraustinae</taxon>
        <taxon>Loxostege</taxon>
    </lineage>
</organism>
<dbReference type="AlphaFoldDB" id="A0ABD0SJR9"/>
<dbReference type="InterPro" id="IPR043502">
    <property type="entry name" value="DNA/RNA_pol_sf"/>
</dbReference>
<dbReference type="Proteomes" id="UP001549921">
    <property type="component" value="Unassembled WGS sequence"/>
</dbReference>
<dbReference type="PANTHER" id="PTHR33332">
    <property type="entry name" value="REVERSE TRANSCRIPTASE DOMAIN-CONTAINING PROTEIN"/>
    <property type="match status" value="1"/>
</dbReference>
<proteinExistence type="predicted"/>
<dbReference type="Pfam" id="PF00078">
    <property type="entry name" value="RVT_1"/>
    <property type="match status" value="1"/>
</dbReference>